<dbReference type="HAMAP" id="MF_03001">
    <property type="entry name" value="eIF3b"/>
    <property type="match status" value="1"/>
</dbReference>
<evidence type="ECO:0000256" key="1">
    <source>
        <dbReference type="ARBA" id="ARBA00004496"/>
    </source>
</evidence>
<reference evidence="9 10" key="1">
    <citation type="submission" date="2016-07" db="EMBL/GenBank/DDBJ databases">
        <title>Pervasive Adenine N6-methylation of Active Genes in Fungi.</title>
        <authorList>
            <consortium name="DOE Joint Genome Institute"/>
            <person name="Mondo S.J."/>
            <person name="Dannebaum R.O."/>
            <person name="Kuo R.C."/>
            <person name="Labutti K."/>
            <person name="Haridas S."/>
            <person name="Kuo A."/>
            <person name="Salamov A."/>
            <person name="Ahrendt S.R."/>
            <person name="Lipzen A."/>
            <person name="Sullivan W."/>
            <person name="Andreopoulos W.B."/>
            <person name="Clum A."/>
            <person name="Lindquist E."/>
            <person name="Daum C."/>
            <person name="Ramamoorthy G.K."/>
            <person name="Gryganskyi A."/>
            <person name="Culley D."/>
            <person name="Magnuson J.K."/>
            <person name="James T.Y."/>
            <person name="O'Malley M.A."/>
            <person name="Stajich J.E."/>
            <person name="Spatafora J.W."/>
            <person name="Visel A."/>
            <person name="Grigoriev I.V."/>
        </authorList>
    </citation>
    <scope>NUCLEOTIDE SEQUENCE [LARGE SCALE GENOMIC DNA]</scope>
    <source>
        <strain evidence="9 10">PL171</strain>
    </source>
</reference>
<feature type="non-terminal residue" evidence="9">
    <location>
        <position position="1"/>
    </location>
</feature>
<dbReference type="InterPro" id="IPR013979">
    <property type="entry name" value="TIF_beta_prop-like"/>
</dbReference>
<dbReference type="PANTHER" id="PTHR14068:SF0">
    <property type="entry name" value="EUKARYOTIC TRANSLATION INITIATION FACTOR 3 SUBUNIT B"/>
    <property type="match status" value="1"/>
</dbReference>
<evidence type="ECO:0000313" key="10">
    <source>
        <dbReference type="Proteomes" id="UP000193411"/>
    </source>
</evidence>
<dbReference type="InterPro" id="IPR015943">
    <property type="entry name" value="WD40/YVTN_repeat-like_dom_sf"/>
</dbReference>
<dbReference type="Gene3D" id="2.130.10.10">
    <property type="entry name" value="YVTN repeat-like/Quinoprotein amine dehydrogenase"/>
    <property type="match status" value="2"/>
</dbReference>
<dbReference type="InterPro" id="IPR034363">
    <property type="entry name" value="eIF3B_RRM"/>
</dbReference>
<name>A0A1Y2H8I7_9FUNG</name>
<dbReference type="InterPro" id="IPR000504">
    <property type="entry name" value="RRM_dom"/>
</dbReference>
<dbReference type="InterPro" id="IPR035979">
    <property type="entry name" value="RBD_domain_sf"/>
</dbReference>
<comment type="caution">
    <text evidence="9">The sequence shown here is derived from an EMBL/GenBank/DDBJ whole genome shotgun (WGS) entry which is preliminary data.</text>
</comment>
<accession>A0A1Y2H8I7</accession>
<evidence type="ECO:0000256" key="5">
    <source>
        <dbReference type="ARBA" id="ARBA00022917"/>
    </source>
</evidence>
<dbReference type="InterPro" id="IPR012677">
    <property type="entry name" value="Nucleotide-bd_a/b_plait_sf"/>
</dbReference>
<dbReference type="AlphaFoldDB" id="A0A1Y2H8I7"/>
<feature type="domain" description="RRM" evidence="7">
    <location>
        <begin position="79"/>
        <end position="107"/>
    </location>
</feature>
<dbReference type="GO" id="GO:0031369">
    <property type="term" value="F:translation initiation factor binding"/>
    <property type="evidence" value="ECO:0007669"/>
    <property type="project" value="InterPro"/>
</dbReference>
<keyword evidence="2" id="KW-0963">Cytoplasm</keyword>
<dbReference type="GO" id="GO:0003723">
    <property type="term" value="F:RNA binding"/>
    <property type="evidence" value="ECO:0007669"/>
    <property type="project" value="UniProtKB-KW"/>
</dbReference>
<dbReference type="GO" id="GO:0005852">
    <property type="term" value="C:eukaryotic translation initiation factor 3 complex"/>
    <property type="evidence" value="ECO:0007669"/>
    <property type="project" value="InterPro"/>
</dbReference>
<keyword evidence="10" id="KW-1185">Reference proteome</keyword>
<protein>
    <submittedName>
        <fullName evidence="9">Eukaryotic translation initiation factor eIF2A-domain-containing protein</fullName>
    </submittedName>
</protein>
<comment type="subcellular location">
    <subcellularLocation>
        <location evidence="1">Cytoplasm</location>
    </subcellularLocation>
</comment>
<dbReference type="STRING" id="765915.A0A1Y2H8I7"/>
<dbReference type="SUPFAM" id="SSF54928">
    <property type="entry name" value="RNA-binding domain, RBD"/>
    <property type="match status" value="1"/>
</dbReference>
<dbReference type="EMBL" id="MCFL01000089">
    <property type="protein sequence ID" value="ORZ30314.1"/>
    <property type="molecule type" value="Genomic_DNA"/>
</dbReference>
<dbReference type="OrthoDB" id="10250414at2759"/>
<dbReference type="CDD" id="cd12278">
    <property type="entry name" value="RRM_eIF3B"/>
    <property type="match status" value="1"/>
</dbReference>
<organism evidence="9 10">
    <name type="scientific">Catenaria anguillulae PL171</name>
    <dbReference type="NCBI Taxonomy" id="765915"/>
    <lineage>
        <taxon>Eukaryota</taxon>
        <taxon>Fungi</taxon>
        <taxon>Fungi incertae sedis</taxon>
        <taxon>Blastocladiomycota</taxon>
        <taxon>Blastocladiomycetes</taxon>
        <taxon>Blastocladiales</taxon>
        <taxon>Catenariaceae</taxon>
        <taxon>Catenaria</taxon>
    </lineage>
</organism>
<evidence type="ECO:0000256" key="2">
    <source>
        <dbReference type="ARBA" id="ARBA00022490"/>
    </source>
</evidence>
<dbReference type="PANTHER" id="PTHR14068">
    <property type="entry name" value="EUKARYOTIC TRANSLATION INITIATION FACTOR 3 EIF3 -RELATED"/>
    <property type="match status" value="1"/>
</dbReference>
<evidence type="ECO:0000259" key="7">
    <source>
        <dbReference type="Pfam" id="PF00076"/>
    </source>
</evidence>
<dbReference type="Pfam" id="PF08662">
    <property type="entry name" value="eIF2A"/>
    <property type="match status" value="1"/>
</dbReference>
<keyword evidence="4" id="KW-0694">RNA-binding</keyword>
<evidence type="ECO:0000256" key="3">
    <source>
        <dbReference type="ARBA" id="ARBA00022540"/>
    </source>
</evidence>
<dbReference type="Pfam" id="PF00076">
    <property type="entry name" value="RRM_1"/>
    <property type="match status" value="1"/>
</dbReference>
<dbReference type="GO" id="GO:0003743">
    <property type="term" value="F:translation initiation factor activity"/>
    <property type="evidence" value="ECO:0007669"/>
    <property type="project" value="UniProtKB-KW"/>
</dbReference>
<dbReference type="SUPFAM" id="SSF82171">
    <property type="entry name" value="DPP6 N-terminal domain-like"/>
    <property type="match status" value="1"/>
</dbReference>
<keyword evidence="3 9" id="KW-0396">Initiation factor</keyword>
<sequence>DDAALDAVLDYSDIVAQLDTPLNDPFDTVLVIDGAPIVDEGKRDKLFSVIRKQFAKEGAKIKENGFHMPMEETPKGKLMSKGFVFVDFETPADAEKALKDLQFFKFDKAHTFFLNRFADVEKYSTVPDEWNEEAAVGPAPEYKEQGFLRDWLLDPSARDQIAVFNRDTVSLLWSNKDKNPDVVHERERWTEGYVAWSPRGSYLASVHRAGVAIWGSKAMDRLQRFHHPGVRFIDFSPLESYLVTFSPEPLPAVAAGDTSKPWGPESAGHHVCIWNIRTGRVLRSFALTSEEIATKNVPWPLFKWSWDEKYFARIVGNAKITVYEAPSMALLDKKSINLPGVTEFEWMPYTPEEEPEQAAGANADGKKKKHGPAQQKRNIAPPHVLAYFIPQTGTDNPAQLALMSLPNRQIIRSKQVFFGTGAKIHFQPQGDYLLFKVDRTNRSGKASFVSLEVFRLREKDFPADSVEIQQIITAFGWEPTGNRFAVITTSDTPSADLDIKTVLAGAPGKMTAHIYEVEAAQEKKGKQAAVPGGVKLVKALEKKSVNSVFWSPKGRYVVFAGLRNLQGVLEFYDIDAGADAAKDASMTATTAQIALLAANDHHGATDVAWDPTGRYVLTSVSMWAKSADQGFHLWDMRGALLNKQSREQLKQALWRPRPATLLSKNKLKNIRKNIKNYVREFEIQDAQESSALSAAELEERKRLFAEWYKFR</sequence>
<dbReference type="Proteomes" id="UP000193411">
    <property type="component" value="Unassembled WGS sequence"/>
</dbReference>
<feature type="domain" description="Translation initiation factor beta propellor-like" evidence="8">
    <location>
        <begin position="414"/>
        <end position="651"/>
    </location>
</feature>
<gene>
    <name evidence="9" type="ORF">BCR44DRAFT_1383854</name>
</gene>
<proteinExistence type="inferred from homology"/>
<evidence type="ECO:0000313" key="9">
    <source>
        <dbReference type="EMBL" id="ORZ30314.1"/>
    </source>
</evidence>
<evidence type="ECO:0000259" key="8">
    <source>
        <dbReference type="Pfam" id="PF08662"/>
    </source>
</evidence>
<feature type="region of interest" description="Disordered" evidence="6">
    <location>
        <begin position="352"/>
        <end position="376"/>
    </location>
</feature>
<evidence type="ECO:0000256" key="4">
    <source>
        <dbReference type="ARBA" id="ARBA00022884"/>
    </source>
</evidence>
<evidence type="ECO:0000256" key="6">
    <source>
        <dbReference type="SAM" id="MobiDB-lite"/>
    </source>
</evidence>
<feature type="non-terminal residue" evidence="9">
    <location>
        <position position="711"/>
    </location>
</feature>
<keyword evidence="5" id="KW-0648">Protein biosynthesis</keyword>
<dbReference type="PIRSF" id="PIRSF036424">
    <property type="entry name" value="eIF3b"/>
    <property type="match status" value="1"/>
</dbReference>
<dbReference type="Gene3D" id="3.30.70.330">
    <property type="match status" value="1"/>
</dbReference>
<dbReference type="InterPro" id="IPR011400">
    <property type="entry name" value="EIF3B"/>
</dbReference>